<evidence type="ECO:0000313" key="4">
    <source>
        <dbReference type="Proteomes" id="UP000025227"/>
    </source>
</evidence>
<keyword evidence="3" id="KW-0472">Membrane</keyword>
<accession>A0A7I4Y227</accession>
<keyword evidence="3" id="KW-0812">Transmembrane</keyword>
<dbReference type="AlphaFoldDB" id="A0A7I4Y227"/>
<dbReference type="OMA" id="ERRHCKD"/>
<evidence type="ECO:0000256" key="3">
    <source>
        <dbReference type="SAM" id="Phobius"/>
    </source>
</evidence>
<dbReference type="Proteomes" id="UP000025227">
    <property type="component" value="Unplaced"/>
</dbReference>
<feature type="compositionally biased region" description="Polar residues" evidence="2">
    <location>
        <begin position="93"/>
        <end position="105"/>
    </location>
</feature>
<reference evidence="5" key="1">
    <citation type="submission" date="2020-12" db="UniProtKB">
        <authorList>
            <consortium name="WormBaseParasite"/>
        </authorList>
    </citation>
    <scope>IDENTIFICATION</scope>
    <source>
        <strain evidence="5">MHco3</strain>
    </source>
</reference>
<feature type="compositionally biased region" description="Polar residues" evidence="2">
    <location>
        <begin position="66"/>
        <end position="76"/>
    </location>
</feature>
<keyword evidence="1" id="KW-0175">Coiled coil</keyword>
<feature type="region of interest" description="Disordered" evidence="2">
    <location>
        <begin position="117"/>
        <end position="151"/>
    </location>
</feature>
<proteinExistence type="predicted"/>
<feature type="transmembrane region" description="Helical" evidence="3">
    <location>
        <begin position="245"/>
        <end position="267"/>
    </location>
</feature>
<protein>
    <submittedName>
        <fullName evidence="5">Centrosomal protein of 162 kDa</fullName>
    </submittedName>
</protein>
<dbReference type="WBParaSite" id="HCON_00035230-00001">
    <property type="protein sequence ID" value="HCON_00035230-00001"/>
    <property type="gene ID" value="HCON_00035230"/>
</dbReference>
<sequence>MDSSTPSLSRRLSYESTTTSEFEVISRDRSSSPDSNKEGSFGQEISISSSPLPGASIEIPDLYSGEQYTPEQSLQPSDDDPAAKSTLLDRSTGAPSFTNTASQISMSDVSIMAGESASVLGQPSPDGDDGDRSTKCSASQASESEISRKARESAGMLEQVFHELYTLKRRNSMLEKMAQQSSEWRIATEQLEEETKMLKKTVKACRTREQKLTEEMDELRQERDNLLVKTNPPKVDLPEKQSRSFLQIIVVFGILIAAVAIFLGCYVQLLKERRHCKDLEEQLVIMNDLIEKLEVEHAAEYQRRLDETSKRITDDMRADIAAARKERELEHERLLEAYREKMLLYDDLTTLRKEKSQKGKKYSSWR</sequence>
<evidence type="ECO:0000256" key="1">
    <source>
        <dbReference type="SAM" id="Coils"/>
    </source>
</evidence>
<feature type="coiled-coil region" evidence="1">
    <location>
        <begin position="174"/>
        <end position="229"/>
    </location>
</feature>
<feature type="compositionally biased region" description="Polar residues" evidence="2">
    <location>
        <begin position="1"/>
        <end position="21"/>
    </location>
</feature>
<keyword evidence="4" id="KW-1185">Reference proteome</keyword>
<feature type="compositionally biased region" description="Polar residues" evidence="2">
    <location>
        <begin position="135"/>
        <end position="144"/>
    </location>
</feature>
<evidence type="ECO:0000256" key="2">
    <source>
        <dbReference type="SAM" id="MobiDB-lite"/>
    </source>
</evidence>
<organism evidence="4 5">
    <name type="scientific">Haemonchus contortus</name>
    <name type="common">Barber pole worm</name>
    <dbReference type="NCBI Taxonomy" id="6289"/>
    <lineage>
        <taxon>Eukaryota</taxon>
        <taxon>Metazoa</taxon>
        <taxon>Ecdysozoa</taxon>
        <taxon>Nematoda</taxon>
        <taxon>Chromadorea</taxon>
        <taxon>Rhabditida</taxon>
        <taxon>Rhabditina</taxon>
        <taxon>Rhabditomorpha</taxon>
        <taxon>Strongyloidea</taxon>
        <taxon>Trichostrongylidae</taxon>
        <taxon>Haemonchus</taxon>
    </lineage>
</organism>
<evidence type="ECO:0000313" key="5">
    <source>
        <dbReference type="WBParaSite" id="HCON_00035230-00001"/>
    </source>
</evidence>
<keyword evidence="3" id="KW-1133">Transmembrane helix</keyword>
<dbReference type="OrthoDB" id="5872175at2759"/>
<feature type="compositionally biased region" description="Basic and acidic residues" evidence="2">
    <location>
        <begin position="24"/>
        <end position="37"/>
    </location>
</feature>
<feature type="region of interest" description="Disordered" evidence="2">
    <location>
        <begin position="1"/>
        <end position="105"/>
    </location>
</feature>
<name>A0A7I4Y227_HAECO</name>